<reference evidence="12 13" key="1">
    <citation type="submission" date="2021-03" db="EMBL/GenBank/DDBJ databases">
        <title>Genomic and phenotypic characterization of Chloracidobacterium isolates provides evidence for multiple species.</title>
        <authorList>
            <person name="Saini M.K."/>
            <person name="Costas A.M.G."/>
            <person name="Tank M."/>
            <person name="Bryant D.A."/>
        </authorList>
    </citation>
    <scope>NUCLEOTIDE SEQUENCE [LARGE SCALE GENOMIC DNA]</scope>
    <source>
        <strain evidence="12 13">N</strain>
    </source>
</reference>
<name>A0ABX8B3D1_9BACT</name>
<comment type="similarity">
    <text evidence="2">Belongs to the inorganic phosphate transporter (PiT) (TC 2.A.20) family. Pit subfamily.</text>
</comment>
<feature type="transmembrane region" description="Helical" evidence="11">
    <location>
        <begin position="54"/>
        <end position="81"/>
    </location>
</feature>
<evidence type="ECO:0000256" key="7">
    <source>
        <dbReference type="ARBA" id="ARBA00022847"/>
    </source>
</evidence>
<feature type="transmembrane region" description="Helical" evidence="11">
    <location>
        <begin position="199"/>
        <end position="218"/>
    </location>
</feature>
<evidence type="ECO:0000256" key="10">
    <source>
        <dbReference type="ARBA" id="ARBA00047348"/>
    </source>
</evidence>
<dbReference type="InterPro" id="IPR001204">
    <property type="entry name" value="Phos_transporter"/>
</dbReference>
<evidence type="ECO:0000313" key="13">
    <source>
        <dbReference type="Proteomes" id="UP000677668"/>
    </source>
</evidence>
<dbReference type="Pfam" id="PF01384">
    <property type="entry name" value="PHO4"/>
    <property type="match status" value="1"/>
</dbReference>
<keyword evidence="13" id="KW-1185">Reference proteome</keyword>
<sequence>MDALFGEALPPTTLVLLLVSLAVAFGFEFVNGFHDTANAVATVIYTKSLRPWTAVVWSGICNFCGVFFGGIAVAMGIVYLLPVELLISKSTSAGLAMALALLLGAIIWNLGTWYFGLPASSSHTLIGAIVGVGLANSLLPGHRFGDGVNWGKVSETGLALLISPLIGFSLAALLVLLSRWLIPDKRLYEKPDEHNPPPLWIRAILILTCTGVSFAHGSNDGQKGIGLVMLILTGIVPASFALDMSFNAQQMESARQALVRMDGVASRLAPAEAEALQSAVARVRGTLDGHTTLGEIPREQRKDVRSDIIKLDATVKKILKAASPGLPAAEAEVLKKDIATLKSLTDFAPFWVKVSIALSLGIGTMVGWKRIVITIGEKIGKEHLTYAQGASAELVAMSSIGMASYLGLPVSTTHVLSSGVAGTMVAKGSGLQAATVIKIASAWVLTLPAAIGLAGGLFLLFHWLFV</sequence>
<keyword evidence="4" id="KW-1003">Cell membrane</keyword>
<evidence type="ECO:0000256" key="4">
    <source>
        <dbReference type="ARBA" id="ARBA00022475"/>
    </source>
</evidence>
<organism evidence="12 13">
    <name type="scientific">Chloracidobacterium sp. N</name>
    <dbReference type="NCBI Taxonomy" id="2821540"/>
    <lineage>
        <taxon>Bacteria</taxon>
        <taxon>Pseudomonadati</taxon>
        <taxon>Acidobacteriota</taxon>
        <taxon>Terriglobia</taxon>
        <taxon>Terriglobales</taxon>
        <taxon>Acidobacteriaceae</taxon>
        <taxon>Chloracidobacterium</taxon>
        <taxon>Chloracidobacterium aggregatum</taxon>
    </lineage>
</organism>
<accession>A0ABX8B3D1</accession>
<evidence type="ECO:0000256" key="6">
    <source>
        <dbReference type="ARBA" id="ARBA00022692"/>
    </source>
</evidence>
<keyword evidence="9 11" id="KW-0472">Membrane</keyword>
<evidence type="ECO:0000256" key="5">
    <source>
        <dbReference type="ARBA" id="ARBA00022592"/>
    </source>
</evidence>
<evidence type="ECO:0000256" key="3">
    <source>
        <dbReference type="ARBA" id="ARBA00022448"/>
    </source>
</evidence>
<comment type="subcellular location">
    <subcellularLocation>
        <location evidence="1">Cell membrane</location>
        <topology evidence="1">Multi-pass membrane protein</topology>
    </subcellularLocation>
    <subcellularLocation>
        <location evidence="11">Membrane</location>
        <topology evidence="11">Multi-pass membrane protein</topology>
    </subcellularLocation>
</comment>
<evidence type="ECO:0000256" key="1">
    <source>
        <dbReference type="ARBA" id="ARBA00004651"/>
    </source>
</evidence>
<evidence type="ECO:0000256" key="2">
    <source>
        <dbReference type="ARBA" id="ARBA00005342"/>
    </source>
</evidence>
<feature type="transmembrane region" description="Helical" evidence="11">
    <location>
        <begin position="159"/>
        <end position="178"/>
    </location>
</feature>
<feature type="transmembrane region" description="Helical" evidence="11">
    <location>
        <begin position="12"/>
        <end position="33"/>
    </location>
</feature>
<dbReference type="EMBL" id="CP072642">
    <property type="protein sequence ID" value="QUV94076.1"/>
    <property type="molecule type" value="Genomic_DNA"/>
</dbReference>
<keyword evidence="5 11" id="KW-0592">Phosphate transport</keyword>
<feature type="transmembrane region" description="Helical" evidence="11">
    <location>
        <begin position="122"/>
        <end position="139"/>
    </location>
</feature>
<keyword evidence="7" id="KW-0769">Symport</keyword>
<comment type="catalytic activity">
    <reaction evidence="10">
        <text>phosphate(in) + H(+)(in) = phosphate(out) + H(+)(out)</text>
        <dbReference type="Rhea" id="RHEA:29939"/>
        <dbReference type="ChEBI" id="CHEBI:15378"/>
        <dbReference type="ChEBI" id="CHEBI:43474"/>
    </reaction>
</comment>
<dbReference type="RefSeq" id="WP_211422395.1">
    <property type="nucleotide sequence ID" value="NZ_CP072642.1"/>
</dbReference>
<evidence type="ECO:0000256" key="11">
    <source>
        <dbReference type="RuleBase" id="RU363058"/>
    </source>
</evidence>
<keyword evidence="6 11" id="KW-0812">Transmembrane</keyword>
<evidence type="ECO:0000256" key="8">
    <source>
        <dbReference type="ARBA" id="ARBA00022989"/>
    </source>
</evidence>
<protein>
    <recommendedName>
        <fullName evidence="11">Phosphate transporter</fullName>
    </recommendedName>
</protein>
<feature type="transmembrane region" description="Helical" evidence="11">
    <location>
        <begin position="93"/>
        <end position="115"/>
    </location>
</feature>
<feature type="transmembrane region" description="Helical" evidence="11">
    <location>
        <begin position="224"/>
        <end position="242"/>
    </location>
</feature>
<evidence type="ECO:0000313" key="12">
    <source>
        <dbReference type="EMBL" id="QUV94076.1"/>
    </source>
</evidence>
<proteinExistence type="inferred from homology"/>
<dbReference type="PANTHER" id="PTHR11101">
    <property type="entry name" value="PHOSPHATE TRANSPORTER"/>
    <property type="match status" value="1"/>
</dbReference>
<keyword evidence="8 11" id="KW-1133">Transmembrane helix</keyword>
<dbReference type="Proteomes" id="UP000677668">
    <property type="component" value="Chromosome 1"/>
</dbReference>
<feature type="transmembrane region" description="Helical" evidence="11">
    <location>
        <begin position="442"/>
        <end position="465"/>
    </location>
</feature>
<dbReference type="PANTHER" id="PTHR11101:SF65">
    <property type="entry name" value="LOW-AFFINITY INORGANIC PHOSPHATE TRANSPORTER PITA-RELATED"/>
    <property type="match status" value="1"/>
</dbReference>
<keyword evidence="3 11" id="KW-0813">Transport</keyword>
<evidence type="ECO:0000256" key="9">
    <source>
        <dbReference type="ARBA" id="ARBA00023136"/>
    </source>
</evidence>
<gene>
    <name evidence="12" type="ORF">J8C05_01035</name>
</gene>